<dbReference type="InterPro" id="IPR053188">
    <property type="entry name" value="FkbM_Methyltransferase"/>
</dbReference>
<proteinExistence type="predicted"/>
<evidence type="ECO:0000313" key="2">
    <source>
        <dbReference type="EMBL" id="QGY03789.1"/>
    </source>
</evidence>
<dbReference type="InterPro" id="IPR006342">
    <property type="entry name" value="FkbM_mtfrase"/>
</dbReference>
<dbReference type="OrthoDB" id="5354021at2"/>
<feature type="domain" description="Methyltransferase FkbM" evidence="1">
    <location>
        <begin position="24"/>
        <end position="201"/>
    </location>
</feature>
<evidence type="ECO:0000259" key="1">
    <source>
        <dbReference type="Pfam" id="PF05050"/>
    </source>
</evidence>
<keyword evidence="2" id="KW-0489">Methyltransferase</keyword>
<dbReference type="PANTHER" id="PTHR36973">
    <property type="entry name" value="SLL1456 PROTEIN-RELATED"/>
    <property type="match status" value="1"/>
</dbReference>
<dbReference type="EMBL" id="CP043538">
    <property type="protein sequence ID" value="QGY03789.1"/>
    <property type="molecule type" value="Genomic_DNA"/>
</dbReference>
<keyword evidence="2" id="KW-0808">Transferase</keyword>
<sequence length="223" mass="25412">MPREGLEQADIIRLIDRSNATILDIGTNNGDMSDNFSKWLPYGQIFAFEPDPRAIKKMRARNLSPRIHLTEKALGRSVGTATFHQSSGQDLGAGVIDRETGQIEEWDQSGSLRAPKEHLALFPWISFDKRIDVEVTTLDAWCAETRVKDIDFIWADVQGAEEDLILGGMQTLRTTKYFYTEFSDREIYENAIGLQGILDLLPDFQVVEVFERDVLLFNRRAWG</sequence>
<dbReference type="AlphaFoldDB" id="A0A6B9FPJ8"/>
<protein>
    <submittedName>
        <fullName evidence="2">FkbM family methyltransferase</fullName>
    </submittedName>
</protein>
<accession>A0A6B9FPJ8</accession>
<name>A0A6B9FPJ8_9HYPH</name>
<dbReference type="PANTHER" id="PTHR36973:SF4">
    <property type="entry name" value="NODULATION PROTEIN"/>
    <property type="match status" value="1"/>
</dbReference>
<dbReference type="Proteomes" id="UP000012488">
    <property type="component" value="Chromosome"/>
</dbReference>
<dbReference type="Gene3D" id="3.40.50.150">
    <property type="entry name" value="Vaccinia Virus protein VP39"/>
    <property type="match status" value="1"/>
</dbReference>
<dbReference type="GO" id="GO:0008171">
    <property type="term" value="F:O-methyltransferase activity"/>
    <property type="evidence" value="ECO:0007669"/>
    <property type="project" value="TreeGrafter"/>
</dbReference>
<evidence type="ECO:0000313" key="3">
    <source>
        <dbReference type="Proteomes" id="UP000012488"/>
    </source>
</evidence>
<reference evidence="2 3" key="1">
    <citation type="journal article" date="2012" name="Genet. Mol. Biol.">
        <title>Analysis of 16S rRNA and mxaF genes revealing insights into Methylobacterium niche-specific plant association.</title>
        <authorList>
            <person name="Dourado M.N."/>
            <person name="Andreote F.D."/>
            <person name="Dini-Andreote F."/>
            <person name="Conti R."/>
            <person name="Araujo J.M."/>
            <person name="Araujo W.L."/>
        </authorList>
    </citation>
    <scope>NUCLEOTIDE SEQUENCE [LARGE SCALE GENOMIC DNA]</scope>
    <source>
        <strain evidence="2 3">SR1.6/6</strain>
    </source>
</reference>
<dbReference type="NCBIfam" id="TIGR01444">
    <property type="entry name" value="fkbM_fam"/>
    <property type="match status" value="1"/>
</dbReference>
<dbReference type="Pfam" id="PF05050">
    <property type="entry name" value="Methyltransf_21"/>
    <property type="match status" value="1"/>
</dbReference>
<dbReference type="RefSeq" id="WP_010686974.1">
    <property type="nucleotide sequence ID" value="NZ_CP043538.1"/>
</dbReference>
<dbReference type="InterPro" id="IPR029063">
    <property type="entry name" value="SAM-dependent_MTases_sf"/>
</dbReference>
<dbReference type="GO" id="GO:0032259">
    <property type="term" value="P:methylation"/>
    <property type="evidence" value="ECO:0007669"/>
    <property type="project" value="UniProtKB-KW"/>
</dbReference>
<reference evidence="2 3" key="2">
    <citation type="journal article" date="2013" name="Genome Announc.">
        <title>Draft Genome Sequence of Methylobacterium mesophilicum Strain SR1.6/6, Isolated from Citrus sinensis.</title>
        <authorList>
            <person name="Marinho Almeida D."/>
            <person name="Dini-Andreote F."/>
            <person name="Camargo Neves A.A."/>
            <person name="Juca Ramos R.T."/>
            <person name="Andreote F.D."/>
            <person name="Carneiro A.R."/>
            <person name="Oliveira de Souza Lima A."/>
            <person name="Caracciolo Gomes de Sa P.H."/>
            <person name="Ribeiro Barbosa M.S."/>
            <person name="Araujo W.L."/>
            <person name="Silva A."/>
        </authorList>
    </citation>
    <scope>NUCLEOTIDE SEQUENCE [LARGE SCALE GENOMIC DNA]</scope>
    <source>
        <strain evidence="2 3">SR1.6/6</strain>
    </source>
</reference>
<dbReference type="SUPFAM" id="SSF53335">
    <property type="entry name" value="S-adenosyl-L-methionine-dependent methyltransferases"/>
    <property type="match status" value="1"/>
</dbReference>
<dbReference type="KEGG" id="mmes:MMSR116_19240"/>
<gene>
    <name evidence="2" type="ORF">MMSR116_19240</name>
</gene>
<organism evidence="2 3">
    <name type="scientific">Methylobacterium mesophilicum SR1.6/6</name>
    <dbReference type="NCBI Taxonomy" id="908290"/>
    <lineage>
        <taxon>Bacteria</taxon>
        <taxon>Pseudomonadati</taxon>
        <taxon>Pseudomonadota</taxon>
        <taxon>Alphaproteobacteria</taxon>
        <taxon>Hyphomicrobiales</taxon>
        <taxon>Methylobacteriaceae</taxon>
        <taxon>Methylobacterium</taxon>
    </lineage>
</organism>